<dbReference type="HOGENOM" id="CLU_1284731_0_0_1"/>
<evidence type="ECO:0000313" key="1">
    <source>
        <dbReference type="EnsemblMetazoa" id="SMAR002087-PA"/>
    </source>
</evidence>
<organism evidence="1 2">
    <name type="scientific">Strigamia maritima</name>
    <name type="common">European centipede</name>
    <name type="synonym">Geophilus maritimus</name>
    <dbReference type="NCBI Taxonomy" id="126957"/>
    <lineage>
        <taxon>Eukaryota</taxon>
        <taxon>Metazoa</taxon>
        <taxon>Ecdysozoa</taxon>
        <taxon>Arthropoda</taxon>
        <taxon>Myriapoda</taxon>
        <taxon>Chilopoda</taxon>
        <taxon>Pleurostigmophora</taxon>
        <taxon>Geophilomorpha</taxon>
        <taxon>Linotaeniidae</taxon>
        <taxon>Strigamia</taxon>
    </lineage>
</organism>
<name>T1IM90_STRMM</name>
<protein>
    <submittedName>
        <fullName evidence="1">Uncharacterized protein</fullName>
    </submittedName>
</protein>
<reference evidence="2" key="1">
    <citation type="submission" date="2011-05" db="EMBL/GenBank/DDBJ databases">
        <authorList>
            <person name="Richards S.R."/>
            <person name="Qu J."/>
            <person name="Jiang H."/>
            <person name="Jhangiani S.N."/>
            <person name="Agravi P."/>
            <person name="Goodspeed R."/>
            <person name="Gross S."/>
            <person name="Mandapat C."/>
            <person name="Jackson L."/>
            <person name="Mathew T."/>
            <person name="Pu L."/>
            <person name="Thornton R."/>
            <person name="Saada N."/>
            <person name="Wilczek-Boney K.B."/>
            <person name="Lee S."/>
            <person name="Kovar C."/>
            <person name="Wu Y."/>
            <person name="Scherer S.E."/>
            <person name="Worley K.C."/>
            <person name="Muzny D.M."/>
            <person name="Gibbs R."/>
        </authorList>
    </citation>
    <scope>NUCLEOTIDE SEQUENCE</scope>
    <source>
        <strain evidence="2">Brora</strain>
    </source>
</reference>
<proteinExistence type="predicted"/>
<dbReference type="AlphaFoldDB" id="T1IM90"/>
<dbReference type="EMBL" id="JH430993">
    <property type="status" value="NOT_ANNOTATED_CDS"/>
    <property type="molecule type" value="Genomic_DNA"/>
</dbReference>
<dbReference type="Proteomes" id="UP000014500">
    <property type="component" value="Unassembled WGS sequence"/>
</dbReference>
<evidence type="ECO:0000313" key="2">
    <source>
        <dbReference type="Proteomes" id="UP000014500"/>
    </source>
</evidence>
<keyword evidence="2" id="KW-1185">Reference proteome</keyword>
<sequence>MILRQEKVQLKLIWQECLDTLRREKCSHNVITWKKRDQPVLALLSPRGISDKTTAGNLTFRIQHLRNEVHTLQHLSESESSWEMDGKQLIDLSLHYGGVRKPLVQQAPWADAKLVDSQSIICLFYQPWIHQSSYWTAGPISKKNLSNAAIVTSPGYSHRRLTAQASPSTVGHGCLIDLAGVRVEWNQIELARVLDVEVIPRFGCTSLIQDGCEAI</sequence>
<dbReference type="EnsemblMetazoa" id="SMAR002087-RA">
    <property type="protein sequence ID" value="SMAR002087-PA"/>
    <property type="gene ID" value="SMAR002087"/>
</dbReference>
<reference evidence="1" key="2">
    <citation type="submission" date="2015-02" db="UniProtKB">
        <authorList>
            <consortium name="EnsemblMetazoa"/>
        </authorList>
    </citation>
    <scope>IDENTIFICATION</scope>
</reference>
<accession>T1IM90</accession>